<dbReference type="Proteomes" id="UP000182248">
    <property type="component" value="Unassembled WGS sequence"/>
</dbReference>
<gene>
    <name evidence="4" type="ORF">SAMN02927921_00620</name>
</gene>
<keyword evidence="2" id="KW-0732">Signal</keyword>
<keyword evidence="5" id="KW-1185">Reference proteome</keyword>
<dbReference type="PANTHER" id="PTHR31988">
    <property type="entry name" value="ESTERASE, PUTATIVE (DUF303)-RELATED"/>
    <property type="match status" value="1"/>
</dbReference>
<reference evidence="4 5" key="1">
    <citation type="submission" date="2016-11" db="EMBL/GenBank/DDBJ databases">
        <authorList>
            <person name="Jaros S."/>
            <person name="Januszkiewicz K."/>
            <person name="Wedrychowicz H."/>
        </authorList>
    </citation>
    <scope>NUCLEOTIDE SEQUENCE [LARGE SCALE GENOMIC DNA]</scope>
    <source>
        <strain evidence="4 5">CGMCC 1.12145</strain>
    </source>
</reference>
<evidence type="ECO:0000313" key="4">
    <source>
        <dbReference type="EMBL" id="SFW23857.1"/>
    </source>
</evidence>
<accession>A0A1K1ML92</accession>
<organism evidence="4 5">
    <name type="scientific">Sinomicrobium oceani</name>
    <dbReference type="NCBI Taxonomy" id="1150368"/>
    <lineage>
        <taxon>Bacteria</taxon>
        <taxon>Pseudomonadati</taxon>
        <taxon>Bacteroidota</taxon>
        <taxon>Flavobacteriia</taxon>
        <taxon>Flavobacteriales</taxon>
        <taxon>Flavobacteriaceae</taxon>
        <taxon>Sinomicrobium</taxon>
    </lineage>
</organism>
<proteinExistence type="predicted"/>
<feature type="signal peptide" evidence="2">
    <location>
        <begin position="1"/>
        <end position="20"/>
    </location>
</feature>
<dbReference type="STRING" id="1150368.SAMN02927921_00620"/>
<name>A0A1K1ML92_9FLAO</name>
<dbReference type="Pfam" id="PF03629">
    <property type="entry name" value="SASA"/>
    <property type="match status" value="1"/>
</dbReference>
<dbReference type="RefSeq" id="WP_072315920.1">
    <property type="nucleotide sequence ID" value="NZ_FPJE01000003.1"/>
</dbReference>
<dbReference type="Gene3D" id="3.40.50.1110">
    <property type="entry name" value="SGNH hydrolase"/>
    <property type="match status" value="1"/>
</dbReference>
<dbReference type="PANTHER" id="PTHR31988:SF19">
    <property type="entry name" value="9-O-ACETYL-N-ACETYLNEURAMINIC ACID DEACETYLASE-RELATED"/>
    <property type="match status" value="1"/>
</dbReference>
<protein>
    <recommendedName>
        <fullName evidence="3">Sialate O-acetylesterase domain-containing protein</fullName>
    </recommendedName>
</protein>
<dbReference type="PROSITE" id="PS51257">
    <property type="entry name" value="PROKAR_LIPOPROTEIN"/>
    <property type="match status" value="1"/>
</dbReference>
<dbReference type="OrthoDB" id="9795554at2"/>
<evidence type="ECO:0000313" key="5">
    <source>
        <dbReference type="Proteomes" id="UP000182248"/>
    </source>
</evidence>
<sequence length="279" mass="31596">MILKTKILFTCLILTVLAMGCHTMNRKNNQQEAAGKNKERPVDLIILAGQSNMVGSGQKKEINYKGISKHITYYNFGKTSRLTPASDSSFGPELGICDELSANFPDREFIILKYAIGGSSLYDWGVDYDPEKVAEMGSPKFGKLYDSLVEYTHQINSSKRVRPIAMVWMQGETDARFPVAGKDYYTSFRKLIDKIRKDTDQQDLPVIYGRINPVTERYPGAELVRKAQEKTEKDVAYTYMVPTEGLDKKQDELHYSSEGLIELGHRFGKVLADLIKKKD</sequence>
<dbReference type="InterPro" id="IPR036514">
    <property type="entry name" value="SGNH_hydro_sf"/>
</dbReference>
<dbReference type="InterPro" id="IPR005181">
    <property type="entry name" value="SASA"/>
</dbReference>
<feature type="domain" description="Sialate O-acetylesterase" evidence="3">
    <location>
        <begin position="42"/>
        <end position="270"/>
    </location>
</feature>
<keyword evidence="1" id="KW-0378">Hydrolase</keyword>
<dbReference type="AlphaFoldDB" id="A0A1K1ML92"/>
<feature type="chain" id="PRO_5013154075" description="Sialate O-acetylesterase domain-containing protein" evidence="2">
    <location>
        <begin position="21"/>
        <end position="279"/>
    </location>
</feature>
<dbReference type="GO" id="GO:0016788">
    <property type="term" value="F:hydrolase activity, acting on ester bonds"/>
    <property type="evidence" value="ECO:0007669"/>
    <property type="project" value="UniProtKB-ARBA"/>
</dbReference>
<dbReference type="EMBL" id="FPJE01000003">
    <property type="protein sequence ID" value="SFW23857.1"/>
    <property type="molecule type" value="Genomic_DNA"/>
</dbReference>
<dbReference type="SUPFAM" id="SSF52266">
    <property type="entry name" value="SGNH hydrolase"/>
    <property type="match status" value="1"/>
</dbReference>
<dbReference type="InterPro" id="IPR052940">
    <property type="entry name" value="Carb_Esterase_6"/>
</dbReference>
<evidence type="ECO:0000259" key="3">
    <source>
        <dbReference type="Pfam" id="PF03629"/>
    </source>
</evidence>
<evidence type="ECO:0000256" key="1">
    <source>
        <dbReference type="ARBA" id="ARBA00022801"/>
    </source>
</evidence>
<evidence type="ECO:0000256" key="2">
    <source>
        <dbReference type="SAM" id="SignalP"/>
    </source>
</evidence>